<name>A0A1W6GWZ1_9ACTN</name>
<dbReference type="CDD" id="cd07377">
    <property type="entry name" value="WHTH_GntR"/>
    <property type="match status" value="1"/>
</dbReference>
<evidence type="ECO:0000256" key="1">
    <source>
        <dbReference type="ARBA" id="ARBA00023015"/>
    </source>
</evidence>
<evidence type="ECO:0000256" key="3">
    <source>
        <dbReference type="ARBA" id="ARBA00023163"/>
    </source>
</evidence>
<dbReference type="InterPro" id="IPR008920">
    <property type="entry name" value="TF_FadR/GntR_C"/>
</dbReference>
<organism evidence="5">
    <name type="scientific">Streptomyces lohii</name>
    <dbReference type="NCBI Taxonomy" id="390239"/>
    <lineage>
        <taxon>Bacteria</taxon>
        <taxon>Bacillati</taxon>
        <taxon>Actinomycetota</taxon>
        <taxon>Actinomycetes</taxon>
        <taxon>Kitasatosporales</taxon>
        <taxon>Streptomycetaceae</taxon>
        <taxon>Streptomyces</taxon>
    </lineage>
</organism>
<reference evidence="5" key="1">
    <citation type="submission" date="2016-06" db="EMBL/GenBank/DDBJ databases">
        <title>Elucidation of the post-PKS tailoring steps in bafilomycin biosynthetic pathway from Streptomyces lohii.</title>
        <authorList>
            <person name="Li Z."/>
            <person name="Du L."/>
            <person name="Zhang W."/>
            <person name="Zhang W."/>
            <person name="Jiang Y."/>
            <person name="Fortamn J.L."/>
            <person name="Sherman D.H."/>
            <person name="Li S."/>
        </authorList>
    </citation>
    <scope>NUCLEOTIDE SEQUENCE</scope>
    <source>
        <strain evidence="5">ATCC BAA-1276</strain>
    </source>
</reference>
<feature type="domain" description="HTH gntR-type" evidence="4">
    <location>
        <begin position="26"/>
        <end position="93"/>
    </location>
</feature>
<dbReference type="PANTHER" id="PTHR43537">
    <property type="entry name" value="TRANSCRIPTIONAL REGULATOR, GNTR FAMILY"/>
    <property type="match status" value="1"/>
</dbReference>
<sequence>MVQGGPGGSLREVRMGAAAGRGDGPVSQSTHAYEQVKAEIIARELGPGVHLNEVRLAERIGVSRTPLRAALQRLDREGLVRTVSGRGAFVSELSLSDVRHLFQLREALETHAARLCARSSRREEFGELEREFTDQHAVLARDAGDSRLDGYYALAEELDRRIDEMVANPYLTGAMAPIRDQLRRLRRIARRSPERVLRSALEHSALCRAIADGEEDAAAAASALHVNNSLRHILDTAT</sequence>
<accession>A0A1W6GWZ1</accession>
<dbReference type="SMART" id="SM00895">
    <property type="entry name" value="FCD"/>
    <property type="match status" value="1"/>
</dbReference>
<dbReference type="Gene3D" id="1.10.10.10">
    <property type="entry name" value="Winged helix-like DNA-binding domain superfamily/Winged helix DNA-binding domain"/>
    <property type="match status" value="1"/>
</dbReference>
<dbReference type="Pfam" id="PF00392">
    <property type="entry name" value="GntR"/>
    <property type="match status" value="1"/>
</dbReference>
<proteinExistence type="predicted"/>
<dbReference type="SUPFAM" id="SSF46785">
    <property type="entry name" value="Winged helix' DNA-binding domain"/>
    <property type="match status" value="1"/>
</dbReference>
<dbReference type="Pfam" id="PF07729">
    <property type="entry name" value="FCD"/>
    <property type="match status" value="1"/>
</dbReference>
<evidence type="ECO:0000313" key="5">
    <source>
        <dbReference type="EMBL" id="ARM20307.1"/>
    </source>
</evidence>
<dbReference type="InterPro" id="IPR036388">
    <property type="entry name" value="WH-like_DNA-bd_sf"/>
</dbReference>
<dbReference type="Gene3D" id="1.20.120.530">
    <property type="entry name" value="GntR ligand-binding domain-like"/>
    <property type="match status" value="1"/>
</dbReference>
<dbReference type="GO" id="GO:0003700">
    <property type="term" value="F:DNA-binding transcription factor activity"/>
    <property type="evidence" value="ECO:0007669"/>
    <property type="project" value="InterPro"/>
</dbReference>
<dbReference type="SUPFAM" id="SSF48008">
    <property type="entry name" value="GntR ligand-binding domain-like"/>
    <property type="match status" value="1"/>
</dbReference>
<keyword evidence="3" id="KW-0804">Transcription</keyword>
<dbReference type="AlphaFoldDB" id="A0A1W6GWZ1"/>
<evidence type="ECO:0000259" key="4">
    <source>
        <dbReference type="PROSITE" id="PS50949"/>
    </source>
</evidence>
<dbReference type="InterPro" id="IPR000524">
    <property type="entry name" value="Tscrpt_reg_HTH_GntR"/>
</dbReference>
<dbReference type="GO" id="GO:0003677">
    <property type="term" value="F:DNA binding"/>
    <property type="evidence" value="ECO:0007669"/>
    <property type="project" value="UniProtKB-KW"/>
</dbReference>
<dbReference type="PANTHER" id="PTHR43537:SF52">
    <property type="entry name" value="FATTY ACID METABOLISM REGULATOR PROTEIN"/>
    <property type="match status" value="1"/>
</dbReference>
<dbReference type="PROSITE" id="PS50949">
    <property type="entry name" value="HTH_GNTR"/>
    <property type="match status" value="1"/>
</dbReference>
<dbReference type="PRINTS" id="PR00035">
    <property type="entry name" value="HTHGNTR"/>
</dbReference>
<dbReference type="SMART" id="SM00345">
    <property type="entry name" value="HTH_GNTR"/>
    <property type="match status" value="1"/>
</dbReference>
<dbReference type="InterPro" id="IPR036390">
    <property type="entry name" value="WH_DNA-bd_sf"/>
</dbReference>
<dbReference type="EMBL" id="KX456125">
    <property type="protein sequence ID" value="ARM20307.1"/>
    <property type="molecule type" value="Genomic_DNA"/>
</dbReference>
<dbReference type="InterPro" id="IPR011711">
    <property type="entry name" value="GntR_C"/>
</dbReference>
<evidence type="ECO:0000256" key="2">
    <source>
        <dbReference type="ARBA" id="ARBA00023125"/>
    </source>
</evidence>
<keyword evidence="2" id="KW-0238">DNA-binding</keyword>
<keyword evidence="1" id="KW-0805">Transcription regulation</keyword>
<protein>
    <submittedName>
        <fullName evidence="5">GntR family transcriptional regulator</fullName>
    </submittedName>
</protein>